<dbReference type="Pfam" id="PF00294">
    <property type="entry name" value="PfkB"/>
    <property type="match status" value="1"/>
</dbReference>
<dbReference type="PROSITE" id="PS00584">
    <property type="entry name" value="PFKB_KINASES_2"/>
    <property type="match status" value="1"/>
</dbReference>
<reference evidence="6" key="1">
    <citation type="journal article" date="2014" name="FEMS Microbiol. Lett.">
        <title>Draft Genomic DNA Sequence of the Facultatively Methylotrophic Bacterium Acidomonas methanolica type strain MB58.</title>
        <authorList>
            <person name="Higashiura N."/>
            <person name="Hadano H."/>
            <person name="Hirakawa H."/>
            <person name="Matsutani M."/>
            <person name="Takabe S."/>
            <person name="Matsushita K."/>
            <person name="Azuma Y."/>
        </authorList>
    </citation>
    <scope>NUCLEOTIDE SEQUENCE [LARGE SCALE GENOMIC DNA]</scope>
    <source>
        <strain evidence="6">MB58</strain>
    </source>
</reference>
<dbReference type="Gene3D" id="3.40.1190.20">
    <property type="match status" value="1"/>
</dbReference>
<evidence type="ECO:0000313" key="6">
    <source>
        <dbReference type="Proteomes" id="UP000019760"/>
    </source>
</evidence>
<dbReference type="PANTHER" id="PTHR43320">
    <property type="entry name" value="SUGAR KINASE"/>
    <property type="match status" value="1"/>
</dbReference>
<accession>A0A023D7T5</accession>
<dbReference type="EMBL" id="BAND01000110">
    <property type="protein sequence ID" value="GAJ30193.1"/>
    <property type="molecule type" value="Genomic_DNA"/>
</dbReference>
<dbReference type="SUPFAM" id="SSF53613">
    <property type="entry name" value="Ribokinase-like"/>
    <property type="match status" value="1"/>
</dbReference>
<reference evidence="5 6" key="2">
    <citation type="journal article" date="2014" name="FEMS Microbiol. Lett.">
        <title>Draft genomic DNA sequence of the facultatively methylotrophic bacterium Acidomonas methanolica type strain MB58.</title>
        <authorList>
            <person name="Higashiura N."/>
            <person name="Hadano H."/>
            <person name="Hirakawa H."/>
            <person name="Matsutani M."/>
            <person name="Takabe S."/>
            <person name="Matsushita K."/>
            <person name="Azuma Y."/>
        </authorList>
    </citation>
    <scope>NUCLEOTIDE SEQUENCE [LARGE SCALE GENOMIC DNA]</scope>
    <source>
        <strain evidence="5 6">MB58</strain>
    </source>
</reference>
<dbReference type="PANTHER" id="PTHR43320:SF3">
    <property type="entry name" value="CARBOHYDRATE KINASE PFKB DOMAIN-CONTAINING PROTEIN"/>
    <property type="match status" value="1"/>
</dbReference>
<dbReference type="InterPro" id="IPR052700">
    <property type="entry name" value="Carb_kinase_PfkB-like"/>
</dbReference>
<keyword evidence="2" id="KW-0808">Transferase</keyword>
<evidence type="ECO:0000256" key="3">
    <source>
        <dbReference type="ARBA" id="ARBA00022777"/>
    </source>
</evidence>
<dbReference type="RefSeq" id="WP_042060965.1">
    <property type="nucleotide sequence ID" value="NZ_BAND01000110.1"/>
</dbReference>
<keyword evidence="3 5" id="KW-0418">Kinase</keyword>
<dbReference type="InterPro" id="IPR011611">
    <property type="entry name" value="PfkB_dom"/>
</dbReference>
<keyword evidence="6" id="KW-1185">Reference proteome</keyword>
<organism evidence="5 6">
    <name type="scientific">Acidomonas methanolica NBRC 104435</name>
    <dbReference type="NCBI Taxonomy" id="1231351"/>
    <lineage>
        <taxon>Bacteria</taxon>
        <taxon>Pseudomonadati</taxon>
        <taxon>Pseudomonadota</taxon>
        <taxon>Alphaproteobacteria</taxon>
        <taxon>Acetobacterales</taxon>
        <taxon>Acetobacteraceae</taxon>
        <taxon>Acidomonas</taxon>
    </lineage>
</organism>
<evidence type="ECO:0000256" key="1">
    <source>
        <dbReference type="ARBA" id="ARBA00010688"/>
    </source>
</evidence>
<feature type="domain" description="Carbohydrate kinase PfkB" evidence="4">
    <location>
        <begin position="72"/>
        <end position="329"/>
    </location>
</feature>
<evidence type="ECO:0000259" key="4">
    <source>
        <dbReference type="Pfam" id="PF00294"/>
    </source>
</evidence>
<dbReference type="GO" id="GO:0016301">
    <property type="term" value="F:kinase activity"/>
    <property type="evidence" value="ECO:0007669"/>
    <property type="project" value="UniProtKB-KW"/>
</dbReference>
<sequence length="337" mass="34284">MSSTPSTVSSFGIVPPSLDLLCIGNAIVDVLGEVTHEALAALGSPPGGMTLVDAARAEAIEATFSPAAIMGGGSAANTAVVARRLGARVAYLGKVADDDAGRHYARDLLAQEVVYPSRPVAGAATPTARCIVLVTPDGQRTMHTYLGICTDFGREDVDEATVRAAAVTYMEGYLFDKPGAQAAFIHAAEIAHAAGRKVALTLSDSFCVERHRAAFRHLVAGHIDILFANEAEILALYGTADLEAALALAAVDVELAVVTRSELGAVVLSGATRHDVPASPVRVVDTTGAGDAFAAGFLAAFGRGDGLAACAALGNRAAGAIIARIGARPGPDFALGA</sequence>
<dbReference type="Proteomes" id="UP000019760">
    <property type="component" value="Unassembled WGS sequence"/>
</dbReference>
<evidence type="ECO:0000313" key="5">
    <source>
        <dbReference type="EMBL" id="GAJ30193.1"/>
    </source>
</evidence>
<dbReference type="InterPro" id="IPR029056">
    <property type="entry name" value="Ribokinase-like"/>
</dbReference>
<evidence type="ECO:0000256" key="2">
    <source>
        <dbReference type="ARBA" id="ARBA00022679"/>
    </source>
</evidence>
<dbReference type="OrthoDB" id="9813569at2"/>
<dbReference type="AlphaFoldDB" id="A0A023D7T5"/>
<dbReference type="CDD" id="cd01168">
    <property type="entry name" value="adenosine_kinase"/>
    <property type="match status" value="1"/>
</dbReference>
<protein>
    <submittedName>
        <fullName evidence="5">Sugar kinase PfkB</fullName>
    </submittedName>
</protein>
<name>A0A023D7T5_ACIMT</name>
<proteinExistence type="inferred from homology"/>
<comment type="caution">
    <text evidence="5">The sequence shown here is derived from an EMBL/GenBank/DDBJ whole genome shotgun (WGS) entry which is preliminary data.</text>
</comment>
<comment type="similarity">
    <text evidence="1">Belongs to the carbohydrate kinase PfkB family.</text>
</comment>
<gene>
    <name evidence="5" type="ORF">Amme_111_018</name>
</gene>
<dbReference type="InterPro" id="IPR002173">
    <property type="entry name" value="Carboh/pur_kinase_PfkB_CS"/>
</dbReference>